<evidence type="ECO:0000256" key="5">
    <source>
        <dbReference type="ARBA" id="ARBA00022840"/>
    </source>
</evidence>
<name>A0ABX8SKX6_9ACTN</name>
<reference evidence="10 11" key="1">
    <citation type="submission" date="2021-07" db="EMBL/GenBank/DDBJ databases">
        <title>complete genome sequencing of Tessaracoccus sp.J1M15.</title>
        <authorList>
            <person name="Bae J.-W."/>
            <person name="Kim D.-y."/>
        </authorList>
    </citation>
    <scope>NUCLEOTIDE SEQUENCE [LARGE SCALE GENOMIC DNA]</scope>
    <source>
        <strain evidence="10 11">J1M15</strain>
    </source>
</reference>
<dbReference type="PANTHER" id="PTHR23090:SF9">
    <property type="entry name" value="GLUTAMINE-DEPENDENT NAD(+) SYNTHETASE"/>
    <property type="match status" value="1"/>
</dbReference>
<dbReference type="CDD" id="cd07570">
    <property type="entry name" value="GAT_Gln-NAD-synth"/>
    <property type="match status" value="1"/>
</dbReference>
<feature type="active site" description="Proton acceptor; for glutaminase activity" evidence="7">
    <location>
        <position position="52"/>
    </location>
</feature>
<feature type="binding site" evidence="7">
    <location>
        <position position="216"/>
    </location>
    <ligand>
        <name>L-glutamine</name>
        <dbReference type="ChEBI" id="CHEBI:58359"/>
    </ligand>
</feature>
<dbReference type="InterPro" id="IPR003010">
    <property type="entry name" value="C-N_Hydrolase"/>
</dbReference>
<dbReference type="InterPro" id="IPR014445">
    <property type="entry name" value="Gln-dep_NAD_synthase"/>
</dbReference>
<evidence type="ECO:0000259" key="9">
    <source>
        <dbReference type="PROSITE" id="PS50263"/>
    </source>
</evidence>
<protein>
    <recommendedName>
        <fullName evidence="7 8">Glutamine-dependent NAD(+) synthetase</fullName>
        <ecNumber evidence="7 8">6.3.5.1</ecNumber>
    </recommendedName>
    <alternativeName>
        <fullName evidence="7 8">NAD(+) synthase [glutamine-hydrolyzing]</fullName>
    </alternativeName>
</protein>
<dbReference type="InterPro" id="IPR022310">
    <property type="entry name" value="NAD/GMP_synthase"/>
</dbReference>
<dbReference type="EC" id="6.3.5.1" evidence="7 8"/>
<dbReference type="PROSITE" id="PS50263">
    <property type="entry name" value="CN_HYDROLASE"/>
    <property type="match status" value="1"/>
</dbReference>
<feature type="binding site" evidence="7">
    <location>
        <position position="469"/>
    </location>
    <ligand>
        <name>deamido-NAD(+)</name>
        <dbReference type="ChEBI" id="CHEBI:58437"/>
        <note>ligand shared between two neighboring subunits</note>
    </ligand>
</feature>
<dbReference type="CDD" id="cd00553">
    <property type="entry name" value="NAD_synthase"/>
    <property type="match status" value="1"/>
</dbReference>
<feature type="binding site" evidence="7">
    <location>
        <position position="210"/>
    </location>
    <ligand>
        <name>L-glutamine</name>
        <dbReference type="ChEBI" id="CHEBI:58359"/>
    </ligand>
</feature>
<feature type="binding site" evidence="7">
    <location>
        <position position="127"/>
    </location>
    <ligand>
        <name>L-glutamine</name>
        <dbReference type="ChEBI" id="CHEBI:58359"/>
    </ligand>
</feature>
<dbReference type="RefSeq" id="WP_219081719.1">
    <property type="nucleotide sequence ID" value="NZ_CP079216.1"/>
</dbReference>
<dbReference type="PIRSF" id="PIRSF006630">
    <property type="entry name" value="NADS_GAT"/>
    <property type="match status" value="1"/>
</dbReference>
<keyword evidence="6 7" id="KW-0520">NAD</keyword>
<evidence type="ECO:0000313" key="11">
    <source>
        <dbReference type="Proteomes" id="UP000824504"/>
    </source>
</evidence>
<sequence length="697" mass="75631">MEFASLYSHGFARVAACTFHVALADPAANVARIVEQATAAHNDGAAVALFPELSLSGYSLDDLLLADVLLDAVGDAIVALAEATVELTPLIVVGAPLEVGGSLYNCAVVLHEGQIRGVVPKTYLPNYREFYEKRHFVSGADAPSTLRRPGWPGADGDGEIPFGTDLIFRAGDLPDLSVFVEICEDMWVPLPPSTRAALAGANVVLNLSASPITIGRAEDRALMVRSQSARGAVAYVYAAACFGESTTDLSWDGQTIAYEAGDLLGASERFPLEGSRLVVDVDLDRLRQEKQRQNSLHDNAVASGVGPDDFRWIEFTLDPPSYDLGLRRPLDRFPFVPDDAARLEQDCYEGYNIQVSGLERRMLSMSGGDPAKAPKIVIGVSGGLDSTHALIVAAKACDRLGLPRTHILAYTLPGFATSGHTKNNATILSQALGVTFEEVEIRSMAQSLLKALGHPAGDGEPVYDVTYENVQAGLRTDFLFRVANHRGGFVLGTGDLSELALGWCTYGVGDQMSHYAVNTGVPKTLMQHLIRWVISSGQFTEPQVNETLDSILNTEISPELIPVADGAKPQSTQDSIGPYSLHDFTLYYLLRRGYRPSKTAFLAWHAWRDEAAGDWPAGYPDEDRTSYDLATIKKWMRVFLRRFFSNQFKRTAIPNGPKVLAGGSLSPRGDWRMPSDASSAAWLSELDRNVPEDLLIG</sequence>
<dbReference type="HAMAP" id="MF_02090">
    <property type="entry name" value="NadE_glutamine_dep"/>
    <property type="match status" value="1"/>
</dbReference>
<evidence type="ECO:0000256" key="3">
    <source>
        <dbReference type="ARBA" id="ARBA00022598"/>
    </source>
</evidence>
<organism evidence="10 11">
    <name type="scientific">Tessaracoccus palaemonis</name>
    <dbReference type="NCBI Taxonomy" id="2829499"/>
    <lineage>
        <taxon>Bacteria</taxon>
        <taxon>Bacillati</taxon>
        <taxon>Actinomycetota</taxon>
        <taxon>Actinomycetes</taxon>
        <taxon>Propionibacteriales</taxon>
        <taxon>Propionibacteriaceae</taxon>
        <taxon>Tessaracoccus</taxon>
    </lineage>
</organism>
<keyword evidence="4 7" id="KW-0547">Nucleotide-binding</keyword>
<feature type="active site" description="Nucleophile; for glutaminase activity" evidence="7">
    <location>
        <position position="183"/>
    </location>
</feature>
<dbReference type="GO" id="GO:0008795">
    <property type="term" value="F:NAD+ synthase activity"/>
    <property type="evidence" value="ECO:0007669"/>
    <property type="project" value="UniProtKB-EC"/>
</dbReference>
<gene>
    <name evidence="7" type="primary">nadE</name>
    <name evidence="10" type="ORF">KDB89_13005</name>
</gene>
<feature type="binding site" evidence="7">
    <location>
        <position position="498"/>
    </location>
    <ligand>
        <name>deamido-NAD(+)</name>
        <dbReference type="ChEBI" id="CHEBI:58437"/>
        <note>ligand shared between two neighboring subunits</note>
    </ligand>
</feature>
<evidence type="ECO:0000313" key="10">
    <source>
        <dbReference type="EMBL" id="QXT62638.1"/>
    </source>
</evidence>
<accession>A0ABX8SKX6</accession>
<feature type="domain" description="CN hydrolase" evidence="9">
    <location>
        <begin position="12"/>
        <end position="283"/>
    </location>
</feature>
<feature type="binding site" evidence="7">
    <location>
        <begin position="503"/>
        <end position="506"/>
    </location>
    <ligand>
        <name>deamido-NAD(+)</name>
        <dbReference type="ChEBI" id="CHEBI:58437"/>
        <note>ligand shared between two neighboring subunits</note>
    </ligand>
</feature>
<feature type="binding site" evidence="7">
    <location>
        <position position="493"/>
    </location>
    <ligand>
        <name>ATP</name>
        <dbReference type="ChEBI" id="CHEBI:30616"/>
    </ligand>
</feature>
<evidence type="ECO:0000256" key="6">
    <source>
        <dbReference type="ARBA" id="ARBA00023027"/>
    </source>
</evidence>
<comment type="similarity">
    <text evidence="2 7 8">In the C-terminal section; belongs to the NAD synthetase family.</text>
</comment>
<dbReference type="PANTHER" id="PTHR23090">
    <property type="entry name" value="NH 3 /GLUTAMINE-DEPENDENT NAD + SYNTHETASE"/>
    <property type="match status" value="1"/>
</dbReference>
<dbReference type="NCBIfam" id="NF002730">
    <property type="entry name" value="PRK02628.1"/>
    <property type="match status" value="1"/>
</dbReference>
<feature type="active site" description="For glutaminase activity" evidence="7">
    <location>
        <position position="121"/>
    </location>
</feature>
<evidence type="ECO:0000256" key="2">
    <source>
        <dbReference type="ARBA" id="ARBA00007145"/>
    </source>
</evidence>
<keyword evidence="11" id="KW-1185">Reference proteome</keyword>
<feature type="binding site" evidence="7">
    <location>
        <position position="649"/>
    </location>
    <ligand>
        <name>deamido-NAD(+)</name>
        <dbReference type="ChEBI" id="CHEBI:58437"/>
        <note>ligand shared between two neighboring subunits</note>
    </ligand>
</feature>
<evidence type="ECO:0000256" key="1">
    <source>
        <dbReference type="ARBA" id="ARBA00005188"/>
    </source>
</evidence>
<dbReference type="Pfam" id="PF02540">
    <property type="entry name" value="NAD_synthase"/>
    <property type="match status" value="1"/>
</dbReference>
<keyword evidence="3 7" id="KW-0436">Ligase</keyword>
<feature type="binding site" evidence="7">
    <location>
        <begin position="379"/>
        <end position="386"/>
    </location>
    <ligand>
        <name>ATP</name>
        <dbReference type="ChEBI" id="CHEBI:30616"/>
    </ligand>
</feature>
<dbReference type="InterPro" id="IPR003694">
    <property type="entry name" value="NAD_synthase"/>
</dbReference>
<keyword evidence="5 7" id="KW-0067">ATP-binding</keyword>
<dbReference type="EMBL" id="CP079216">
    <property type="protein sequence ID" value="QXT62638.1"/>
    <property type="molecule type" value="Genomic_DNA"/>
</dbReference>
<dbReference type="Proteomes" id="UP000824504">
    <property type="component" value="Chromosome"/>
</dbReference>
<evidence type="ECO:0000256" key="8">
    <source>
        <dbReference type="PIRNR" id="PIRNR006630"/>
    </source>
</evidence>
<evidence type="ECO:0000256" key="4">
    <source>
        <dbReference type="ARBA" id="ARBA00022741"/>
    </source>
</evidence>
<comment type="pathway">
    <text evidence="1 7 8">Cofactor biosynthesis; NAD(+) biosynthesis; NAD(+) from deamido-NAD(+) (L-Gln route): step 1/1.</text>
</comment>
<evidence type="ECO:0000256" key="7">
    <source>
        <dbReference type="HAMAP-Rule" id="MF_02090"/>
    </source>
</evidence>
<proteinExistence type="inferred from homology"/>
<dbReference type="Pfam" id="PF00795">
    <property type="entry name" value="CN_hydrolase"/>
    <property type="match status" value="1"/>
</dbReference>
<comment type="catalytic activity">
    <reaction evidence="7 8">
        <text>deamido-NAD(+) + L-glutamine + ATP + H2O = L-glutamate + AMP + diphosphate + NAD(+) + H(+)</text>
        <dbReference type="Rhea" id="RHEA:24384"/>
        <dbReference type="ChEBI" id="CHEBI:15377"/>
        <dbReference type="ChEBI" id="CHEBI:15378"/>
        <dbReference type="ChEBI" id="CHEBI:29985"/>
        <dbReference type="ChEBI" id="CHEBI:30616"/>
        <dbReference type="ChEBI" id="CHEBI:33019"/>
        <dbReference type="ChEBI" id="CHEBI:57540"/>
        <dbReference type="ChEBI" id="CHEBI:58359"/>
        <dbReference type="ChEBI" id="CHEBI:58437"/>
        <dbReference type="ChEBI" id="CHEBI:456215"/>
        <dbReference type="EC" id="6.3.5.1"/>
    </reaction>
</comment>
<comment type="function">
    <text evidence="7">Catalyzes the ATP-dependent amidation of deamido-NAD to form NAD. Uses L-glutamine as a nitrogen source.</text>
</comment>